<evidence type="ECO:0000256" key="5">
    <source>
        <dbReference type="ARBA" id="ARBA00023014"/>
    </source>
</evidence>
<keyword evidence="6" id="KW-0249">Electron transport</keyword>
<dbReference type="STRING" id="1123392.GCA_000376425_00508"/>
<keyword evidence="4 6" id="KW-0408">Iron</keyword>
<dbReference type="GO" id="GO:0051539">
    <property type="term" value="F:4 iron, 4 sulfur cluster binding"/>
    <property type="evidence" value="ECO:0007669"/>
    <property type="project" value="UniProtKB-UniRule"/>
</dbReference>
<dbReference type="FunFam" id="1.10.1060.10:FF:000012">
    <property type="entry name" value="Glycolate oxidase iron-sulfur subunit"/>
    <property type="match status" value="1"/>
</dbReference>
<evidence type="ECO:0000256" key="6">
    <source>
        <dbReference type="PIRNR" id="PIRNR000139"/>
    </source>
</evidence>
<dbReference type="InterPro" id="IPR017896">
    <property type="entry name" value="4Fe4S_Fe-S-bd"/>
</dbReference>
<evidence type="ECO:0000256" key="4">
    <source>
        <dbReference type="ARBA" id="ARBA00023004"/>
    </source>
</evidence>
<evidence type="ECO:0000256" key="2">
    <source>
        <dbReference type="ARBA" id="ARBA00022723"/>
    </source>
</evidence>
<keyword evidence="6" id="KW-0813">Transport</keyword>
<dbReference type="GO" id="GO:0019154">
    <property type="term" value="F:glycolate dehydrogenase activity"/>
    <property type="evidence" value="ECO:0007669"/>
    <property type="project" value="UniProtKB-EC"/>
</dbReference>
<dbReference type="EC" id="1.1.99.14" evidence="6"/>
<dbReference type="GO" id="GO:0046872">
    <property type="term" value="F:metal ion binding"/>
    <property type="evidence" value="ECO:0007669"/>
    <property type="project" value="UniProtKB-UniRule"/>
</dbReference>
<evidence type="ECO:0000313" key="8">
    <source>
        <dbReference type="EMBL" id="KVW95555.1"/>
    </source>
</evidence>
<keyword evidence="9" id="KW-1185">Reference proteome</keyword>
<dbReference type="InterPro" id="IPR009051">
    <property type="entry name" value="Helical_ferredxn"/>
</dbReference>
<comment type="catalytic activity">
    <reaction evidence="6">
        <text>(R)-lactate + A = pyruvate + AH2</text>
        <dbReference type="Rhea" id="RHEA:15089"/>
        <dbReference type="ChEBI" id="CHEBI:13193"/>
        <dbReference type="ChEBI" id="CHEBI:15361"/>
        <dbReference type="ChEBI" id="CHEBI:16004"/>
        <dbReference type="ChEBI" id="CHEBI:17499"/>
    </reaction>
</comment>
<evidence type="ECO:0000256" key="1">
    <source>
        <dbReference type="ARBA" id="ARBA00022485"/>
    </source>
</evidence>
<dbReference type="PIRSF" id="PIRSF000139">
    <property type="entry name" value="Glc_ox_4Fe-4S"/>
    <property type="match status" value="1"/>
</dbReference>
<dbReference type="PROSITE" id="PS00198">
    <property type="entry name" value="4FE4S_FER_1"/>
    <property type="match status" value="1"/>
</dbReference>
<feature type="domain" description="4Fe-4S ferredoxin-type" evidence="7">
    <location>
        <begin position="66"/>
        <end position="89"/>
    </location>
</feature>
<dbReference type="AlphaFoldDB" id="A0A106BN90"/>
<keyword evidence="3" id="KW-0677">Repeat</keyword>
<evidence type="ECO:0000313" key="9">
    <source>
        <dbReference type="Proteomes" id="UP000064243"/>
    </source>
</evidence>
<feature type="domain" description="4Fe-4S ferredoxin-type" evidence="7">
    <location>
        <begin position="16"/>
        <end position="46"/>
    </location>
</feature>
<keyword evidence="5 6" id="KW-0411">Iron-sulfur</keyword>
<dbReference type="PATRIC" id="fig|36861.3.peg.1737"/>
<dbReference type="PANTHER" id="PTHR32479">
    <property type="entry name" value="GLYCOLATE OXIDASE IRON-SULFUR SUBUNIT"/>
    <property type="match status" value="1"/>
</dbReference>
<dbReference type="EMBL" id="LDUG01000025">
    <property type="protein sequence ID" value="KVW95555.1"/>
    <property type="molecule type" value="Genomic_DNA"/>
</dbReference>
<comment type="function">
    <text evidence="6">Component of a complex that catalyzes the oxidation of glycolate to glyoxylate.</text>
</comment>
<dbReference type="NCBIfam" id="NF008434">
    <property type="entry name" value="PRK11274.1"/>
    <property type="match status" value="1"/>
</dbReference>
<dbReference type="SUPFAM" id="SSF54862">
    <property type="entry name" value="4Fe-4S ferredoxins"/>
    <property type="match status" value="1"/>
</dbReference>
<dbReference type="InterPro" id="IPR012257">
    <property type="entry name" value="Glc_ox_4Fe-4S"/>
</dbReference>
<evidence type="ECO:0000259" key="7">
    <source>
        <dbReference type="PROSITE" id="PS51379"/>
    </source>
</evidence>
<name>A0A106BN90_THIDE</name>
<comment type="catalytic activity">
    <reaction evidence="6">
        <text>glycolate + A = glyoxylate + AH2</text>
        <dbReference type="Rhea" id="RHEA:21264"/>
        <dbReference type="ChEBI" id="CHEBI:13193"/>
        <dbReference type="ChEBI" id="CHEBI:17499"/>
        <dbReference type="ChEBI" id="CHEBI:29805"/>
        <dbReference type="ChEBI" id="CHEBI:36655"/>
        <dbReference type="EC" id="1.1.99.14"/>
    </reaction>
</comment>
<protein>
    <recommendedName>
        <fullName evidence="6">Glycolate oxidase iron-sulfur subunit</fullName>
        <ecNumber evidence="6">1.1.99.14</ecNumber>
    </recommendedName>
</protein>
<dbReference type="RefSeq" id="WP_059755923.1">
    <property type="nucleotide sequence ID" value="NZ_LDUG01000025.1"/>
</dbReference>
<evidence type="ECO:0000256" key="3">
    <source>
        <dbReference type="ARBA" id="ARBA00022737"/>
    </source>
</evidence>
<dbReference type="Gene3D" id="1.10.1060.10">
    <property type="entry name" value="Alpha-helical ferredoxin"/>
    <property type="match status" value="1"/>
</dbReference>
<dbReference type="PANTHER" id="PTHR32479:SF17">
    <property type="entry name" value="GLYCOLATE OXIDASE IRON-SULFUR SUBUNIT"/>
    <property type="match status" value="1"/>
</dbReference>
<dbReference type="PROSITE" id="PS51379">
    <property type="entry name" value="4FE4S_FER_2"/>
    <property type="match status" value="2"/>
</dbReference>
<keyword evidence="1 6" id="KW-0004">4Fe-4S</keyword>
<reference evidence="8 9" key="1">
    <citation type="journal article" date="2015" name="Appl. Environ. Microbiol.">
        <title>Aerobic and Anaerobic Thiosulfate Oxidation by a Cold-Adapted, Subglacial Chemoautotroph.</title>
        <authorList>
            <person name="Harrold Z.R."/>
            <person name="Skidmore M.L."/>
            <person name="Hamilton T.L."/>
            <person name="Desch L."/>
            <person name="Amada K."/>
            <person name="van Gelder W."/>
            <person name="Glover K."/>
            <person name="Roden E.E."/>
            <person name="Boyd E.S."/>
        </authorList>
    </citation>
    <scope>NUCLEOTIDE SEQUENCE [LARGE SCALE GENOMIC DNA]</scope>
    <source>
        <strain evidence="8 9">RG</strain>
    </source>
</reference>
<accession>A0A106BN90</accession>
<dbReference type="Proteomes" id="UP000064243">
    <property type="component" value="Unassembled WGS sequence"/>
</dbReference>
<comment type="caution">
    <text evidence="8">The sequence shown here is derived from an EMBL/GenBank/DDBJ whole genome shotgun (WGS) entry which is preliminary data.</text>
</comment>
<gene>
    <name evidence="8" type="primary">glcF</name>
    <name evidence="8" type="ORF">ABW22_10350</name>
</gene>
<comment type="cofactor">
    <cofactor evidence="6">
        <name>[4Fe-4S] cluster</name>
        <dbReference type="ChEBI" id="CHEBI:49883"/>
    </cofactor>
    <text evidence="6">Binds 2 [4Fe-4S] clusters.</text>
</comment>
<proteinExistence type="predicted"/>
<dbReference type="InterPro" id="IPR017900">
    <property type="entry name" value="4Fe4S_Fe_S_CS"/>
</dbReference>
<keyword evidence="2 6" id="KW-0479">Metal-binding</keyword>
<dbReference type="InterPro" id="IPR004017">
    <property type="entry name" value="Cys_rich_dom"/>
</dbReference>
<dbReference type="Pfam" id="PF13183">
    <property type="entry name" value="Fer4_8"/>
    <property type="match status" value="1"/>
</dbReference>
<sequence length="423" mass="45141">MQTTLAESFRNTPEGEEAERILRSCVHCGFCLATCPTYQILGNELDSPRGRIYLMKQVLEGATPTAKTQLHLDRCLTCRNCETTCPSGVEYGKLLDIGRHIVEEKVGRSVGETATRTALKIGLGTQLLFNSALNLGQGVRSLMPGFLKARIPAAEAAGIWPAARHARRMLVLQGCVQPGLKPNINAATARVLDRLGISLVTASEAGCCGALAHHLNDTDAGLDAARRNIDAWLPQLDAGVEAIVMTASGCGVMVKDYGWLLRNDDAYAEKAARVSAATKDISEILVCEAAALKSLTPNPSPLTPKRIAYHPPCTLQHGQKLTGGVEALLTDAGFELTPVAEKHLCCGSAGTYSILQPEIANQLKMRKLGYLQAGAPEVIVTANIGCLTHLQSGTGIPVRHWVEILDDALEKTGADSNSKCNSD</sequence>
<organism evidence="8 9">
    <name type="scientific">Thiobacillus denitrificans</name>
    <dbReference type="NCBI Taxonomy" id="36861"/>
    <lineage>
        <taxon>Bacteria</taxon>
        <taxon>Pseudomonadati</taxon>
        <taxon>Pseudomonadota</taxon>
        <taxon>Betaproteobacteria</taxon>
        <taxon>Nitrosomonadales</taxon>
        <taxon>Thiobacillaceae</taxon>
        <taxon>Thiobacillus</taxon>
    </lineage>
</organism>
<dbReference type="Pfam" id="PF02754">
    <property type="entry name" value="CCG"/>
    <property type="match status" value="2"/>
</dbReference>
<dbReference type="OrthoDB" id="9765258at2"/>